<evidence type="ECO:0000313" key="2">
    <source>
        <dbReference type="EMBL" id="CAF4844725.1"/>
    </source>
</evidence>
<comment type="caution">
    <text evidence="2">The sequence shown here is derived from an EMBL/GenBank/DDBJ whole genome shotgun (WGS) entry which is preliminary data.</text>
</comment>
<organism evidence="2 3">
    <name type="scientific">Rotaria magnacalcarata</name>
    <dbReference type="NCBI Taxonomy" id="392030"/>
    <lineage>
        <taxon>Eukaryota</taxon>
        <taxon>Metazoa</taxon>
        <taxon>Spiralia</taxon>
        <taxon>Gnathifera</taxon>
        <taxon>Rotifera</taxon>
        <taxon>Eurotatoria</taxon>
        <taxon>Bdelloidea</taxon>
        <taxon>Philodinida</taxon>
        <taxon>Philodinidae</taxon>
        <taxon>Rotaria</taxon>
    </lineage>
</organism>
<evidence type="ECO:0000313" key="3">
    <source>
        <dbReference type="Proteomes" id="UP000681720"/>
    </source>
</evidence>
<proteinExistence type="predicted"/>
<reference evidence="2" key="1">
    <citation type="submission" date="2021-02" db="EMBL/GenBank/DDBJ databases">
        <authorList>
            <person name="Nowell W R."/>
        </authorList>
    </citation>
    <scope>NUCLEOTIDE SEQUENCE</scope>
</reference>
<name>A0A8S3BP76_9BILA</name>
<evidence type="ECO:0000313" key="1">
    <source>
        <dbReference type="EMBL" id="CAF4410741.1"/>
    </source>
</evidence>
<feature type="non-terminal residue" evidence="2">
    <location>
        <position position="78"/>
    </location>
</feature>
<protein>
    <submittedName>
        <fullName evidence="2">Uncharacterized protein</fullName>
    </submittedName>
</protein>
<dbReference type="Proteomes" id="UP000681967">
    <property type="component" value="Unassembled WGS sequence"/>
</dbReference>
<dbReference type="EMBL" id="CAJOBJ010160687">
    <property type="protein sequence ID" value="CAF4844725.1"/>
    <property type="molecule type" value="Genomic_DNA"/>
</dbReference>
<gene>
    <name evidence="1" type="ORF">BYL167_LOCUS31980</name>
    <name evidence="2" type="ORF">GIL414_LOCUS49106</name>
</gene>
<dbReference type="EMBL" id="CAJOBH010057893">
    <property type="protein sequence ID" value="CAF4410741.1"/>
    <property type="molecule type" value="Genomic_DNA"/>
</dbReference>
<sequence>MDEEPPTFFVPDTPTNSEANFRTLYEQRHFVLNANEEPPSQFTPVDSQVSLESATQLEEKTYASDSPLVYFELQEKRH</sequence>
<accession>A0A8S3BP76</accession>
<dbReference type="Proteomes" id="UP000681720">
    <property type="component" value="Unassembled WGS sequence"/>
</dbReference>
<dbReference type="AlphaFoldDB" id="A0A8S3BP76"/>